<organism evidence="1 2">
    <name type="scientific">Ixodes persulcatus</name>
    <name type="common">Taiga tick</name>
    <dbReference type="NCBI Taxonomy" id="34615"/>
    <lineage>
        <taxon>Eukaryota</taxon>
        <taxon>Metazoa</taxon>
        <taxon>Ecdysozoa</taxon>
        <taxon>Arthropoda</taxon>
        <taxon>Chelicerata</taxon>
        <taxon>Arachnida</taxon>
        <taxon>Acari</taxon>
        <taxon>Parasitiformes</taxon>
        <taxon>Ixodida</taxon>
        <taxon>Ixodoidea</taxon>
        <taxon>Ixodidae</taxon>
        <taxon>Ixodinae</taxon>
        <taxon>Ixodes</taxon>
    </lineage>
</organism>
<accession>A0AC60Q6U5</accession>
<protein>
    <submittedName>
        <fullName evidence="1">Uncharacterized protein</fullName>
    </submittedName>
</protein>
<dbReference type="Proteomes" id="UP000805193">
    <property type="component" value="Unassembled WGS sequence"/>
</dbReference>
<dbReference type="EMBL" id="JABSTQ010009399">
    <property type="protein sequence ID" value="KAG0429587.1"/>
    <property type="molecule type" value="Genomic_DNA"/>
</dbReference>
<reference evidence="1 2" key="1">
    <citation type="journal article" date="2020" name="Cell">
        <title>Large-Scale Comparative Analyses of Tick Genomes Elucidate Their Genetic Diversity and Vector Capacities.</title>
        <authorList>
            <consortium name="Tick Genome and Microbiome Consortium (TIGMIC)"/>
            <person name="Jia N."/>
            <person name="Wang J."/>
            <person name="Shi W."/>
            <person name="Du L."/>
            <person name="Sun Y."/>
            <person name="Zhan W."/>
            <person name="Jiang J.F."/>
            <person name="Wang Q."/>
            <person name="Zhang B."/>
            <person name="Ji P."/>
            <person name="Bell-Sakyi L."/>
            <person name="Cui X.M."/>
            <person name="Yuan T.T."/>
            <person name="Jiang B.G."/>
            <person name="Yang W.F."/>
            <person name="Lam T.T."/>
            <person name="Chang Q.C."/>
            <person name="Ding S.J."/>
            <person name="Wang X.J."/>
            <person name="Zhu J.G."/>
            <person name="Ruan X.D."/>
            <person name="Zhao L."/>
            <person name="Wei J.T."/>
            <person name="Ye R.Z."/>
            <person name="Que T.C."/>
            <person name="Du C.H."/>
            <person name="Zhou Y.H."/>
            <person name="Cheng J.X."/>
            <person name="Dai P.F."/>
            <person name="Guo W.B."/>
            <person name="Han X.H."/>
            <person name="Huang E.J."/>
            <person name="Li L.F."/>
            <person name="Wei W."/>
            <person name="Gao Y.C."/>
            <person name="Liu J.Z."/>
            <person name="Shao H.Z."/>
            <person name="Wang X."/>
            <person name="Wang C.C."/>
            <person name="Yang T.C."/>
            <person name="Huo Q.B."/>
            <person name="Li W."/>
            <person name="Chen H.Y."/>
            <person name="Chen S.E."/>
            <person name="Zhou L.G."/>
            <person name="Ni X.B."/>
            <person name="Tian J.H."/>
            <person name="Sheng Y."/>
            <person name="Liu T."/>
            <person name="Pan Y.S."/>
            <person name="Xia L.Y."/>
            <person name="Li J."/>
            <person name="Zhao F."/>
            <person name="Cao W.C."/>
        </authorList>
    </citation>
    <scope>NUCLEOTIDE SEQUENCE [LARGE SCALE GENOMIC DNA]</scope>
    <source>
        <strain evidence="1">Iper-2018</strain>
    </source>
</reference>
<proteinExistence type="predicted"/>
<comment type="caution">
    <text evidence="1">The sequence shown here is derived from an EMBL/GenBank/DDBJ whole genome shotgun (WGS) entry which is preliminary data.</text>
</comment>
<evidence type="ECO:0000313" key="1">
    <source>
        <dbReference type="EMBL" id="KAG0429587.1"/>
    </source>
</evidence>
<name>A0AC60Q6U5_IXOPE</name>
<evidence type="ECO:0000313" key="2">
    <source>
        <dbReference type="Proteomes" id="UP000805193"/>
    </source>
</evidence>
<gene>
    <name evidence="1" type="ORF">HPB47_023482</name>
</gene>
<sequence length="328" mass="37067">MGAAASSRSKAGTMATPKRHGGRPRQEYSPRTERTLDNLRKSKNRLRKNLLKASQKPDFSNLTRPQVIQGASKFLSKGTLDLLKVQLCLQPMNEFGRRWPNGLKPFALNLYFQSPRAYKYLAKYLSLSSVRSLKNWVSQIAIHPGVAPNLIKTVVDKIHDWPLKDRACILMFDEIVLKENLFYYTKSDMVVHGFADSGKETTRYVANLGLVMMLPGISKPWVQALAFTLSKSKASPECLQDLLTDVIHNLSSGGIFVKAVVCDQGASNCTLARRLAVTPDHPLFLVGDTQVYFLFDTPHMLKCTRNNLRKHDLQIASKLIRWKYIVDF</sequence>
<keyword evidence="2" id="KW-1185">Reference proteome</keyword>